<evidence type="ECO:0000313" key="5">
    <source>
        <dbReference type="EMBL" id="OOP70314.1"/>
    </source>
</evidence>
<dbReference type="InterPro" id="IPR042070">
    <property type="entry name" value="PucR_C-HTH_sf"/>
</dbReference>
<dbReference type="Pfam" id="PF13556">
    <property type="entry name" value="HTH_30"/>
    <property type="match status" value="1"/>
</dbReference>
<dbReference type="Gene3D" id="1.10.10.2840">
    <property type="entry name" value="PucR C-terminal helix-turn-helix domain"/>
    <property type="match status" value="1"/>
</dbReference>
<dbReference type="PANTHER" id="PTHR33744:SF15">
    <property type="entry name" value="CARBOHYDRATE DIACID REGULATOR"/>
    <property type="match status" value="1"/>
</dbReference>
<comment type="caution">
    <text evidence="5">The sequence shown here is derived from an EMBL/GenBank/DDBJ whole genome shotgun (WGS) entry which is preliminary data.</text>
</comment>
<organism evidence="5 6">
    <name type="scientific">Heyndrickxia oleronia</name>
    <dbReference type="NCBI Taxonomy" id="38875"/>
    <lineage>
        <taxon>Bacteria</taxon>
        <taxon>Bacillati</taxon>
        <taxon>Bacillota</taxon>
        <taxon>Bacilli</taxon>
        <taxon>Bacillales</taxon>
        <taxon>Bacillaceae</taxon>
        <taxon>Heyndrickxia</taxon>
    </lineage>
</organism>
<evidence type="ECO:0000256" key="1">
    <source>
        <dbReference type="ARBA" id="ARBA00006754"/>
    </source>
</evidence>
<evidence type="ECO:0008006" key="7">
    <source>
        <dbReference type="Google" id="ProtNLM"/>
    </source>
</evidence>
<dbReference type="InterPro" id="IPR008599">
    <property type="entry name" value="Diacid_rec"/>
</dbReference>
<dbReference type="InterPro" id="IPR041522">
    <property type="entry name" value="CdaR_GGDEF"/>
</dbReference>
<dbReference type="InterPro" id="IPR025736">
    <property type="entry name" value="PucR_C-HTH_dom"/>
</dbReference>
<feature type="domain" description="Putative sugar diacid recognition" evidence="2">
    <location>
        <begin position="2"/>
        <end position="134"/>
    </location>
</feature>
<evidence type="ECO:0000313" key="6">
    <source>
        <dbReference type="Proteomes" id="UP000189761"/>
    </source>
</evidence>
<reference evidence="5 6" key="1">
    <citation type="submission" date="2017-01" db="EMBL/GenBank/DDBJ databases">
        <title>Draft genome sequence of Bacillus oleronius.</title>
        <authorList>
            <person name="Allam M."/>
        </authorList>
    </citation>
    <scope>NUCLEOTIDE SEQUENCE [LARGE SCALE GENOMIC DNA]</scope>
    <source>
        <strain evidence="5 6">DSM 9356</strain>
    </source>
</reference>
<evidence type="ECO:0000259" key="2">
    <source>
        <dbReference type="Pfam" id="PF05651"/>
    </source>
</evidence>
<dbReference type="AlphaFoldDB" id="A0A8E2LHJ8"/>
<gene>
    <name evidence="5" type="ORF">BWZ43_00325</name>
</gene>
<name>A0A8E2LHJ8_9BACI</name>
<feature type="domain" description="PucR C-terminal helix-turn-helix" evidence="3">
    <location>
        <begin position="299"/>
        <end position="355"/>
    </location>
</feature>
<dbReference type="EMBL" id="MTLA01000004">
    <property type="protein sequence ID" value="OOP70314.1"/>
    <property type="molecule type" value="Genomic_DNA"/>
</dbReference>
<evidence type="ECO:0000259" key="4">
    <source>
        <dbReference type="Pfam" id="PF17853"/>
    </source>
</evidence>
<dbReference type="Pfam" id="PF17853">
    <property type="entry name" value="GGDEF_2"/>
    <property type="match status" value="1"/>
</dbReference>
<proteinExistence type="inferred from homology"/>
<dbReference type="RefSeq" id="WP_078109111.1">
    <property type="nucleotide sequence ID" value="NZ_CP065424.1"/>
</dbReference>
<dbReference type="Proteomes" id="UP000189761">
    <property type="component" value="Unassembled WGS sequence"/>
</dbReference>
<protein>
    <recommendedName>
        <fullName evidence="7">Transcriptional regulator</fullName>
    </recommendedName>
</protein>
<sequence length="365" mass="41954">MLTQGIATEIVKQTTLRLRRNINIMDERGTIIASSDPTRVNKAHFGAMEVLRSGKPLYIYEQDPHKWEGSLPGINLPIVFQEKIIGVIGITGHPDEIAEFSELVKMITEMMIQQSFITEQLEWKQRLKELVFEELMKESIDKESIQQRLHLIGVKLESPYQVATIEIGSSQYNRRELIQLLEGIFHSQHAMIGFLSANRLFLLTSALPEKKVKEKLLTIIQRLTSKGTQIRIGIGSVVEMDTYIRHSFSEAMSALALGSETQSLITYTEIEAMVLLDRLDKWTIRQFCDRILGNLSEKLIETLEHFFANHLNLSETAKSLYIHRNSLIYRMKKIKEVTGYDPQKFNHATTLQMAIWILHMQKKGS</sequence>
<accession>A0A8E2LHJ8</accession>
<dbReference type="Pfam" id="PF05651">
    <property type="entry name" value="Diacid_rec"/>
    <property type="match status" value="1"/>
</dbReference>
<keyword evidence="6" id="KW-1185">Reference proteome</keyword>
<dbReference type="PANTHER" id="PTHR33744">
    <property type="entry name" value="CARBOHYDRATE DIACID REGULATOR"/>
    <property type="match status" value="1"/>
</dbReference>
<dbReference type="InterPro" id="IPR051448">
    <property type="entry name" value="CdaR-like_regulators"/>
</dbReference>
<evidence type="ECO:0000259" key="3">
    <source>
        <dbReference type="Pfam" id="PF13556"/>
    </source>
</evidence>
<feature type="domain" description="CdaR GGDEF-like" evidence="4">
    <location>
        <begin position="142"/>
        <end position="256"/>
    </location>
</feature>
<comment type="similarity">
    <text evidence="1">Belongs to the CdaR family.</text>
</comment>